<feature type="transmembrane region" description="Helical" evidence="1">
    <location>
        <begin position="66"/>
        <end position="86"/>
    </location>
</feature>
<evidence type="ECO:0000313" key="3">
    <source>
        <dbReference type="Proteomes" id="UP000590749"/>
    </source>
</evidence>
<keyword evidence="1" id="KW-1133">Transmembrane helix</keyword>
<proteinExistence type="predicted"/>
<protein>
    <submittedName>
        <fullName evidence="2">Uncharacterized protein</fullName>
    </submittedName>
</protein>
<evidence type="ECO:0000313" key="2">
    <source>
        <dbReference type="EMBL" id="MBB3099019.1"/>
    </source>
</evidence>
<evidence type="ECO:0000256" key="1">
    <source>
        <dbReference type="SAM" id="Phobius"/>
    </source>
</evidence>
<comment type="caution">
    <text evidence="2">The sequence shown here is derived from an EMBL/GenBank/DDBJ whole genome shotgun (WGS) entry which is preliminary data.</text>
</comment>
<dbReference type="RefSeq" id="WP_183225104.1">
    <property type="nucleotide sequence ID" value="NZ_BMPW01000020.1"/>
</dbReference>
<keyword evidence="1" id="KW-0812">Transmembrane</keyword>
<dbReference type="EMBL" id="JACHXF010000017">
    <property type="protein sequence ID" value="MBB3099019.1"/>
    <property type="molecule type" value="Genomic_DNA"/>
</dbReference>
<feature type="transmembrane region" description="Helical" evidence="1">
    <location>
        <begin position="42"/>
        <end position="60"/>
    </location>
</feature>
<keyword evidence="1" id="KW-0472">Membrane</keyword>
<organism evidence="2 3">
    <name type="scientific">Actinoplanes campanulatus</name>
    <dbReference type="NCBI Taxonomy" id="113559"/>
    <lineage>
        <taxon>Bacteria</taxon>
        <taxon>Bacillati</taxon>
        <taxon>Actinomycetota</taxon>
        <taxon>Actinomycetes</taxon>
        <taxon>Micromonosporales</taxon>
        <taxon>Micromonosporaceae</taxon>
        <taxon>Actinoplanes</taxon>
    </lineage>
</organism>
<gene>
    <name evidence="2" type="ORF">FHR83_006725</name>
</gene>
<dbReference type="AlphaFoldDB" id="A0A7W5AND1"/>
<dbReference type="Proteomes" id="UP000590749">
    <property type="component" value="Unassembled WGS sequence"/>
</dbReference>
<feature type="transmembrane region" description="Helical" evidence="1">
    <location>
        <begin position="12"/>
        <end position="30"/>
    </location>
</feature>
<accession>A0A7W5AND1</accession>
<name>A0A7W5AND1_9ACTN</name>
<sequence length="103" mass="11524">MHHHIDAVSLLFQAANTAIVTGYLSVPFLVLPYLPLTRMVRLFGAGFFVGCAGSHTWMAVMGHDGWPWMLWHVAQAVCTWGFILAFRQMLRRAQQRRGGGGPQ</sequence>
<keyword evidence="3" id="KW-1185">Reference proteome</keyword>
<reference evidence="2 3" key="1">
    <citation type="submission" date="2020-08" db="EMBL/GenBank/DDBJ databases">
        <title>Genomic Encyclopedia of Type Strains, Phase III (KMG-III): the genomes of soil and plant-associated and newly described type strains.</title>
        <authorList>
            <person name="Whitman W."/>
        </authorList>
    </citation>
    <scope>NUCLEOTIDE SEQUENCE [LARGE SCALE GENOMIC DNA]</scope>
    <source>
        <strain evidence="2 3">CECT 3287</strain>
    </source>
</reference>